<comment type="caution">
    <text evidence="1">The sequence shown here is derived from an EMBL/GenBank/DDBJ whole genome shotgun (WGS) entry which is preliminary data.</text>
</comment>
<reference evidence="1" key="1">
    <citation type="submission" date="2021-06" db="EMBL/GenBank/DDBJ databases">
        <title>Parelaphostrongylus tenuis whole genome reference sequence.</title>
        <authorList>
            <person name="Garwood T.J."/>
            <person name="Larsen P.A."/>
            <person name="Fountain-Jones N.M."/>
            <person name="Garbe J.R."/>
            <person name="Macchietto M.G."/>
            <person name="Kania S.A."/>
            <person name="Gerhold R.W."/>
            <person name="Richards J.E."/>
            <person name="Wolf T.M."/>
        </authorList>
    </citation>
    <scope>NUCLEOTIDE SEQUENCE</scope>
    <source>
        <strain evidence="1">MNPRO001-30</strain>
        <tissue evidence="1">Meninges</tissue>
    </source>
</reference>
<dbReference type="Proteomes" id="UP001196413">
    <property type="component" value="Unassembled WGS sequence"/>
</dbReference>
<evidence type="ECO:0000313" key="1">
    <source>
        <dbReference type="EMBL" id="KAJ1366899.1"/>
    </source>
</evidence>
<protein>
    <submittedName>
        <fullName evidence="1">Uncharacterized protein</fullName>
    </submittedName>
</protein>
<name>A0AAD5R0D6_PARTN</name>
<accession>A0AAD5R0D6</accession>
<dbReference type="EMBL" id="JAHQIW010005696">
    <property type="protein sequence ID" value="KAJ1366899.1"/>
    <property type="molecule type" value="Genomic_DNA"/>
</dbReference>
<evidence type="ECO:0000313" key="2">
    <source>
        <dbReference type="Proteomes" id="UP001196413"/>
    </source>
</evidence>
<organism evidence="1 2">
    <name type="scientific">Parelaphostrongylus tenuis</name>
    <name type="common">Meningeal worm</name>
    <dbReference type="NCBI Taxonomy" id="148309"/>
    <lineage>
        <taxon>Eukaryota</taxon>
        <taxon>Metazoa</taxon>
        <taxon>Ecdysozoa</taxon>
        <taxon>Nematoda</taxon>
        <taxon>Chromadorea</taxon>
        <taxon>Rhabditida</taxon>
        <taxon>Rhabditina</taxon>
        <taxon>Rhabditomorpha</taxon>
        <taxon>Strongyloidea</taxon>
        <taxon>Metastrongylidae</taxon>
        <taxon>Parelaphostrongylus</taxon>
    </lineage>
</organism>
<dbReference type="AlphaFoldDB" id="A0AAD5R0D6"/>
<sequence>MLFVNWRCKRRIEAVYTGGNVEWSADGSTLYSMCSNVVKAINLDDDSLSYVIGDTDEAFASLVFAWTIIAADCLLHVITMSSVNFPCLTRLLH</sequence>
<proteinExistence type="predicted"/>
<keyword evidence="2" id="KW-1185">Reference proteome</keyword>
<gene>
    <name evidence="1" type="ORF">KIN20_027686</name>
</gene>